<accession>A0A2U8E1A1</accession>
<gene>
    <name evidence="3" type="ORF">CKA38_04185</name>
</gene>
<evidence type="ECO:0000313" key="3">
    <source>
        <dbReference type="EMBL" id="AWI08556.1"/>
    </source>
</evidence>
<keyword evidence="4" id="KW-1185">Reference proteome</keyword>
<dbReference type="Proteomes" id="UP000244896">
    <property type="component" value="Chromosome"/>
</dbReference>
<proteinExistence type="predicted"/>
<feature type="region of interest" description="Disordered" evidence="1">
    <location>
        <begin position="57"/>
        <end position="76"/>
    </location>
</feature>
<feature type="region of interest" description="Disordered" evidence="1">
    <location>
        <begin position="30"/>
        <end position="50"/>
    </location>
</feature>
<keyword evidence="2" id="KW-0732">Signal</keyword>
<evidence type="ECO:0000256" key="1">
    <source>
        <dbReference type="SAM" id="MobiDB-lite"/>
    </source>
</evidence>
<dbReference type="AlphaFoldDB" id="A0A2U8E1A1"/>
<evidence type="ECO:0000313" key="4">
    <source>
        <dbReference type="Proteomes" id="UP000244896"/>
    </source>
</evidence>
<name>A0A2U8E1A1_9BACT</name>
<dbReference type="KEGG" id="elut:CKA38_04185"/>
<reference evidence="3 4" key="1">
    <citation type="journal article" date="2018" name="Syst. Appl. Microbiol.">
        <title>Ereboglobus luteus gen. nov. sp. nov. from cockroach guts, and new insights into the oxygen relationship of the genera Opitutus and Didymococcus (Verrucomicrobia: Opitutaceae).</title>
        <authorList>
            <person name="Tegtmeier D."/>
            <person name="Belitz A."/>
            <person name="Radek R."/>
            <person name="Heimerl T."/>
            <person name="Brune A."/>
        </authorList>
    </citation>
    <scope>NUCLEOTIDE SEQUENCE [LARGE SCALE GENOMIC DNA]</scope>
    <source>
        <strain evidence="3 4">Ho45</strain>
    </source>
</reference>
<evidence type="ECO:0000256" key="2">
    <source>
        <dbReference type="SAM" id="SignalP"/>
    </source>
</evidence>
<sequence>MKPMTKALPQLLGACAVLFAALQLGAQTTTASGTSTTVQPPQPERALSPRASAAITAGFKYTPPPPPKPVDEDDEVDLRDVDKPKNEIVRLPRYTVTAKKPEVFTDRTLYTQDELKKLAMSRHLSGLDTGLLNKWTASMRLNSWTTVGFGASNEERAMGMYLEDERLRNMAGMKDEISLMRATGETERADQTQADYYDMFLRRRDDVHTDAFTRQQGK</sequence>
<feature type="signal peptide" evidence="2">
    <location>
        <begin position="1"/>
        <end position="26"/>
    </location>
</feature>
<organism evidence="3 4">
    <name type="scientific">Ereboglobus luteus</name>
    <dbReference type="NCBI Taxonomy" id="1796921"/>
    <lineage>
        <taxon>Bacteria</taxon>
        <taxon>Pseudomonadati</taxon>
        <taxon>Verrucomicrobiota</taxon>
        <taxon>Opitutia</taxon>
        <taxon>Opitutales</taxon>
        <taxon>Opitutaceae</taxon>
        <taxon>Ereboglobus</taxon>
    </lineage>
</organism>
<feature type="chain" id="PRO_5015868723" evidence="2">
    <location>
        <begin position="27"/>
        <end position="218"/>
    </location>
</feature>
<dbReference type="EMBL" id="CP023004">
    <property type="protein sequence ID" value="AWI08556.1"/>
    <property type="molecule type" value="Genomic_DNA"/>
</dbReference>
<protein>
    <submittedName>
        <fullName evidence="3">Uncharacterized protein</fullName>
    </submittedName>
</protein>